<dbReference type="Proteomes" id="UP000556843">
    <property type="component" value="Unassembled WGS sequence"/>
</dbReference>
<proteinExistence type="predicted"/>
<evidence type="ECO:0000313" key="1">
    <source>
        <dbReference type="EMBL" id="NUV75943.1"/>
    </source>
</evidence>
<gene>
    <name evidence="1" type="ORF">G6W56_17610</name>
</gene>
<keyword evidence="2" id="KW-1185">Reference proteome</keyword>
<accession>A0ACC7Y1Q7</accession>
<comment type="caution">
    <text evidence="1">The sequence shown here is derived from an EMBL/GenBank/DDBJ whole genome shotgun (WGS) entry which is preliminary data.</text>
</comment>
<name>A0ACC7Y1Q7_9ACTN</name>
<evidence type="ECO:0000313" key="2">
    <source>
        <dbReference type="Proteomes" id="UP000556843"/>
    </source>
</evidence>
<organism evidence="1 2">
    <name type="scientific">Streptomyces fungicidicus</name>
    <dbReference type="NCBI Taxonomy" id="68203"/>
    <lineage>
        <taxon>Bacteria</taxon>
        <taxon>Bacillati</taxon>
        <taxon>Actinomycetota</taxon>
        <taxon>Actinomycetes</taxon>
        <taxon>Kitasatosporales</taxon>
        <taxon>Streptomycetaceae</taxon>
        <taxon>Streptomyces</taxon>
    </lineage>
</organism>
<reference evidence="1" key="1">
    <citation type="submission" date="2020-03" db="EMBL/GenBank/DDBJ databases">
        <title>Complete genome sequence of sixteen Streptomyces strains facilitates identification of candidate genes involved in plant growth-promotion in grain legumes and cereals.</title>
        <authorList>
            <person name="Gopalakrishnan S."/>
            <person name="Thakur V."/>
            <person name="Saxena R."/>
            <person name="Vadlamudi S."/>
            <person name="Purohit S."/>
            <person name="Kumar V."/>
            <person name="Rathore A."/>
            <person name="Chitikineni A."/>
            <person name="Varshney R.K."/>
        </authorList>
    </citation>
    <scope>NUCLEOTIDE SEQUENCE</scope>
    <source>
        <strain evidence="1">CAI-93</strain>
    </source>
</reference>
<dbReference type="EMBL" id="JAANNW010000014">
    <property type="protein sequence ID" value="NUV75943.1"/>
    <property type="molecule type" value="Genomic_DNA"/>
</dbReference>
<protein>
    <submittedName>
        <fullName evidence="1">NUDIX domain-containing protein</fullName>
    </submittedName>
</protein>
<sequence length="164" mass="18524">MVNRFIGALWHRLRGPLQWRVMWLAHATFMVGVTGVVRDDEGRVLLLHHRLWRKDTPWGLPTGYARRGETFEQTVVREVKEETGLDVTPGLLVRLTSGYRLRAEAAYEARLSGGTMRLDPREILDAGWYAPDRLPAGLIASHRELILGVGAERDTAVTRTDRGA</sequence>